<evidence type="ECO:0000256" key="1">
    <source>
        <dbReference type="ARBA" id="ARBA00008956"/>
    </source>
</evidence>
<gene>
    <name evidence="7" type="ORF">ILEXP_LOCUS32249</name>
</gene>
<dbReference type="AlphaFoldDB" id="A0ABC8T815"/>
<sequence>MANPTVATNSTHPSPIPPSVKAENDPPPSQYQSGTPDVKQENTHNPTPPTRPPQQSSPPPPQPPCFINSITELRHLSTALSAFQRRYEELQQHFDFIRTSIDSKLPQDLIISPPPPQKLANVTAIETSSQTFVPESAIVEPKTTPPPPQELTITPVIETLSKTLVPESGNLEQKTDNDKSPKTELERLCQIMCSRDIRKYVATHLSDINKLREEIPRALKFAKSPAKLVLECFGRFFLQGTKAYTKDSPMIPAREASVLILECFLLMDRDGVEIDGAVKGEAELASVAWRKRLISEGGLGKACEIDARGLLLLVGCFGIPHEFKNEDIRDLIRTGNVKEICGALRRSTVLMARIRGNVVDIVLLVIPINHNQYVVDSFVDHVPNIYKGAREGPDILGRKSSTHEETKGIIEGMIKHKMEIEAVDIAYTFGVYESFSPKTILTSFLRESKETWKRATKATESSIAAVNKANKKQLADLKAVIKCLRDHNIDHSKLLPGWQINDRISSLEKEIADLDKKTEVKVMPKRKVDEMESSKWLKTQEIKRSRVADHVPQQHRAAGHVESRSPYDRLTPMNLLDGGLPVNISYSDSPYVLHGSGAVLLPEYTAGSITGRGSGVFAPGFEAGISAGTGGDLPTGSYAGARQMMNPNGQPYGWRGDATFDERLVAHNFAGQAPAVGLTSLYRQSSSFEGFVGLPNASSVGVSNRSSASDLYQFADSVLDSDLYRGSGSRTVSTVPRVVPAHRSSYLY</sequence>
<organism evidence="7 8">
    <name type="scientific">Ilex paraguariensis</name>
    <name type="common">yerba mate</name>
    <dbReference type="NCBI Taxonomy" id="185542"/>
    <lineage>
        <taxon>Eukaryota</taxon>
        <taxon>Viridiplantae</taxon>
        <taxon>Streptophyta</taxon>
        <taxon>Embryophyta</taxon>
        <taxon>Tracheophyta</taxon>
        <taxon>Spermatophyta</taxon>
        <taxon>Magnoliopsida</taxon>
        <taxon>eudicotyledons</taxon>
        <taxon>Gunneridae</taxon>
        <taxon>Pentapetalae</taxon>
        <taxon>asterids</taxon>
        <taxon>campanulids</taxon>
        <taxon>Aquifoliales</taxon>
        <taxon>Aquifoliaceae</taxon>
        <taxon>Ilex</taxon>
    </lineage>
</organism>
<comment type="caution">
    <text evidence="7">The sequence shown here is derived from an EMBL/GenBank/DDBJ whole genome shotgun (WGS) entry which is preliminary data.</text>
</comment>
<evidence type="ECO:0000256" key="4">
    <source>
        <dbReference type="ARBA" id="ARBA00023089"/>
    </source>
</evidence>
<dbReference type="InterPro" id="IPR012474">
    <property type="entry name" value="Frigida"/>
</dbReference>
<protein>
    <recommendedName>
        <fullName evidence="5">FRIGIDA-like protein</fullName>
    </recommendedName>
</protein>
<evidence type="ECO:0000313" key="8">
    <source>
        <dbReference type="Proteomes" id="UP001642360"/>
    </source>
</evidence>
<dbReference type="Proteomes" id="UP001642360">
    <property type="component" value="Unassembled WGS sequence"/>
</dbReference>
<reference evidence="7 8" key="1">
    <citation type="submission" date="2024-02" db="EMBL/GenBank/DDBJ databases">
        <authorList>
            <person name="Vignale AGUSTIN F."/>
            <person name="Sosa J E."/>
            <person name="Modenutti C."/>
        </authorList>
    </citation>
    <scope>NUCLEOTIDE SEQUENCE [LARGE SCALE GENOMIC DNA]</scope>
</reference>
<evidence type="ECO:0000256" key="5">
    <source>
        <dbReference type="RuleBase" id="RU364012"/>
    </source>
</evidence>
<evidence type="ECO:0000256" key="6">
    <source>
        <dbReference type="SAM" id="MobiDB-lite"/>
    </source>
</evidence>
<accession>A0ABC8T815</accession>
<evidence type="ECO:0000256" key="2">
    <source>
        <dbReference type="ARBA" id="ARBA00022473"/>
    </source>
</evidence>
<dbReference type="PANTHER" id="PTHR31791">
    <property type="entry name" value="FRIGIDA-LIKE PROTEIN 3-RELATED"/>
    <property type="match status" value="1"/>
</dbReference>
<name>A0ABC8T815_9AQUA</name>
<evidence type="ECO:0000256" key="3">
    <source>
        <dbReference type="ARBA" id="ARBA00022782"/>
    </source>
</evidence>
<dbReference type="Pfam" id="PF07899">
    <property type="entry name" value="Frigida"/>
    <property type="match status" value="2"/>
</dbReference>
<comment type="similarity">
    <text evidence="1 5">Belongs to the Frigida family.</text>
</comment>
<feature type="compositionally biased region" description="Pro residues" evidence="6">
    <location>
        <begin position="46"/>
        <end position="64"/>
    </location>
</feature>
<feature type="region of interest" description="Disordered" evidence="6">
    <location>
        <begin position="1"/>
        <end position="65"/>
    </location>
</feature>
<keyword evidence="4 5" id="KW-0287">Flowering</keyword>
<dbReference type="GO" id="GO:0009908">
    <property type="term" value="P:flower development"/>
    <property type="evidence" value="ECO:0007669"/>
    <property type="project" value="UniProtKB-KW"/>
</dbReference>
<keyword evidence="3 5" id="KW-0221">Differentiation</keyword>
<dbReference type="EMBL" id="CAUOFW020003970">
    <property type="protein sequence ID" value="CAK9163213.1"/>
    <property type="molecule type" value="Genomic_DNA"/>
</dbReference>
<feature type="compositionally biased region" description="Polar residues" evidence="6">
    <location>
        <begin position="1"/>
        <end position="13"/>
    </location>
</feature>
<dbReference type="GO" id="GO:0030154">
    <property type="term" value="P:cell differentiation"/>
    <property type="evidence" value="ECO:0007669"/>
    <property type="project" value="UniProtKB-KW"/>
</dbReference>
<keyword evidence="2 5" id="KW-0217">Developmental protein</keyword>
<keyword evidence="8" id="KW-1185">Reference proteome</keyword>
<dbReference type="PANTHER" id="PTHR31791:SF49">
    <property type="entry name" value="INACTIVE PROTEIN FRIGIDA"/>
    <property type="match status" value="1"/>
</dbReference>
<proteinExistence type="inferred from homology"/>
<evidence type="ECO:0000313" key="7">
    <source>
        <dbReference type="EMBL" id="CAK9163213.1"/>
    </source>
</evidence>